<evidence type="ECO:0000313" key="2">
    <source>
        <dbReference type="Proteomes" id="UP000572635"/>
    </source>
</evidence>
<name>A0A7W8VBV3_9ACTN</name>
<dbReference type="EMBL" id="JACHDB010000001">
    <property type="protein sequence ID" value="MBB5430254.1"/>
    <property type="molecule type" value="Genomic_DNA"/>
</dbReference>
<comment type="caution">
    <text evidence="1">The sequence shown here is derived from an EMBL/GenBank/DDBJ whole genome shotgun (WGS) entry which is preliminary data.</text>
</comment>
<sequence length="291" mass="28760">MSTPALFAGLLDDAALFPPGEAPMARAVPEHRAHRAGPHAGHLGAFVVAASRLDELEEVLAAEGDAGAPLELGVTVPGGPEELEAALERAGRIAGARVAAVELAAGPGADPRAAVRRAAAALAAALPAGAAGYVEIPRGTDPRPLLEAVAEQGRRAKFRTGGTTAGAFPDEAELAAAVHAAVAAGTPFKCTAGLHNAVRHTDPATGFEHHGFLNVLAATGAALRGAGAPELAGVLAERDGAVLAAAARAEEARAAAVRTAFTGFGTCSVTEPLADLAALGLLPGPAPVPPP</sequence>
<protein>
    <submittedName>
        <fullName evidence="1">Uncharacterized protein</fullName>
    </submittedName>
</protein>
<reference evidence="1 2" key="1">
    <citation type="submission" date="2020-08" db="EMBL/GenBank/DDBJ databases">
        <title>Sequencing the genomes of 1000 actinobacteria strains.</title>
        <authorList>
            <person name="Klenk H.-P."/>
        </authorList>
    </citation>
    <scope>NUCLEOTIDE SEQUENCE [LARGE SCALE GENOMIC DNA]</scope>
    <source>
        <strain evidence="1 2">DSM 44551</strain>
    </source>
</reference>
<accession>A0A7W8VBV3</accession>
<gene>
    <name evidence="1" type="ORF">HDA36_000338</name>
</gene>
<keyword evidence="2" id="KW-1185">Reference proteome</keyword>
<organism evidence="1 2">
    <name type="scientific">Nocardiopsis composta</name>
    <dbReference type="NCBI Taxonomy" id="157465"/>
    <lineage>
        <taxon>Bacteria</taxon>
        <taxon>Bacillati</taxon>
        <taxon>Actinomycetota</taxon>
        <taxon>Actinomycetes</taxon>
        <taxon>Streptosporangiales</taxon>
        <taxon>Nocardiopsidaceae</taxon>
        <taxon>Nocardiopsis</taxon>
    </lineage>
</organism>
<proteinExistence type="predicted"/>
<evidence type="ECO:0000313" key="1">
    <source>
        <dbReference type="EMBL" id="MBB5430254.1"/>
    </source>
</evidence>
<dbReference type="AlphaFoldDB" id="A0A7W8VBV3"/>
<dbReference type="Proteomes" id="UP000572635">
    <property type="component" value="Unassembled WGS sequence"/>
</dbReference>
<dbReference type="RefSeq" id="WP_184388002.1">
    <property type="nucleotide sequence ID" value="NZ_JACHDB010000001.1"/>
</dbReference>